<sequence length="83" mass="8726">MSSSVSAMFRGDAEGLLDALVAACAAKPQLGKVTERELQPYFETSATPSSVASTRSPPTSHDVASLEIVIKKASKRRPSPPNP</sequence>
<evidence type="ECO:0000313" key="2">
    <source>
        <dbReference type="EMBL" id="GFH31498.1"/>
    </source>
</evidence>
<proteinExistence type="predicted"/>
<reference evidence="2 3" key="1">
    <citation type="submission" date="2020-02" db="EMBL/GenBank/DDBJ databases">
        <title>Draft genome sequence of Haematococcus lacustris strain NIES-144.</title>
        <authorList>
            <person name="Morimoto D."/>
            <person name="Nakagawa S."/>
            <person name="Yoshida T."/>
            <person name="Sawayama S."/>
        </authorList>
    </citation>
    <scope>NUCLEOTIDE SEQUENCE [LARGE SCALE GENOMIC DNA]</scope>
    <source>
        <strain evidence="2 3">NIES-144</strain>
    </source>
</reference>
<evidence type="ECO:0000313" key="3">
    <source>
        <dbReference type="Proteomes" id="UP000485058"/>
    </source>
</evidence>
<accession>A0A6A0AFR9</accession>
<feature type="region of interest" description="Disordered" evidence="1">
    <location>
        <begin position="35"/>
        <end position="83"/>
    </location>
</feature>
<feature type="compositionally biased region" description="Basic residues" evidence="1">
    <location>
        <begin position="72"/>
        <end position="83"/>
    </location>
</feature>
<gene>
    <name evidence="2" type="ORF">HaLaN_30558</name>
</gene>
<comment type="caution">
    <text evidence="2">The sequence shown here is derived from an EMBL/GenBank/DDBJ whole genome shotgun (WGS) entry which is preliminary data.</text>
</comment>
<feature type="non-terminal residue" evidence="2">
    <location>
        <position position="1"/>
    </location>
</feature>
<evidence type="ECO:0000256" key="1">
    <source>
        <dbReference type="SAM" id="MobiDB-lite"/>
    </source>
</evidence>
<dbReference type="EMBL" id="BLLF01005677">
    <property type="protein sequence ID" value="GFH31498.1"/>
    <property type="molecule type" value="Genomic_DNA"/>
</dbReference>
<name>A0A6A0AFR9_HAELA</name>
<protein>
    <submittedName>
        <fullName evidence="2">Uncharacterized protein</fullName>
    </submittedName>
</protein>
<organism evidence="2 3">
    <name type="scientific">Haematococcus lacustris</name>
    <name type="common">Green alga</name>
    <name type="synonym">Haematococcus pluvialis</name>
    <dbReference type="NCBI Taxonomy" id="44745"/>
    <lineage>
        <taxon>Eukaryota</taxon>
        <taxon>Viridiplantae</taxon>
        <taxon>Chlorophyta</taxon>
        <taxon>core chlorophytes</taxon>
        <taxon>Chlorophyceae</taxon>
        <taxon>CS clade</taxon>
        <taxon>Chlamydomonadales</taxon>
        <taxon>Haematococcaceae</taxon>
        <taxon>Haematococcus</taxon>
    </lineage>
</organism>
<keyword evidence="3" id="KW-1185">Reference proteome</keyword>
<feature type="compositionally biased region" description="Polar residues" evidence="1">
    <location>
        <begin position="42"/>
        <end position="59"/>
    </location>
</feature>
<feature type="non-terminal residue" evidence="2">
    <location>
        <position position="83"/>
    </location>
</feature>
<dbReference type="Proteomes" id="UP000485058">
    <property type="component" value="Unassembled WGS sequence"/>
</dbReference>
<dbReference type="AlphaFoldDB" id="A0A6A0AFR9"/>